<feature type="transmembrane region" description="Helical" evidence="9">
    <location>
        <begin position="56"/>
        <end position="78"/>
    </location>
</feature>
<keyword evidence="4 9" id="KW-0997">Cell inner membrane</keyword>
<comment type="subcellular location">
    <subcellularLocation>
        <location evidence="1 9">Cell inner membrane</location>
        <topology evidence="1 9">Multi-pass membrane protein</topology>
    </subcellularLocation>
</comment>
<evidence type="ECO:0000256" key="2">
    <source>
        <dbReference type="ARBA" id="ARBA00022448"/>
    </source>
</evidence>
<keyword evidence="6 9" id="KW-1133">Transmembrane helix</keyword>
<dbReference type="GO" id="GO:0005886">
    <property type="term" value="C:plasma membrane"/>
    <property type="evidence" value="ECO:0007669"/>
    <property type="project" value="UniProtKB-SubCell"/>
</dbReference>
<evidence type="ECO:0000256" key="5">
    <source>
        <dbReference type="ARBA" id="ARBA00022692"/>
    </source>
</evidence>
<comment type="function">
    <text evidence="9">Part of the tripartite ATP-independent periplasmic (TRAP) transport system.</text>
</comment>
<accession>A0A3R7ITA1</accession>
<evidence type="ECO:0000256" key="7">
    <source>
        <dbReference type="ARBA" id="ARBA00023136"/>
    </source>
</evidence>
<dbReference type="PANTHER" id="PTHR35011">
    <property type="entry name" value="2,3-DIKETO-L-GULONATE TRAP TRANSPORTER SMALL PERMEASE PROTEIN YIAM"/>
    <property type="match status" value="1"/>
</dbReference>
<proteinExistence type="inferred from homology"/>
<evidence type="ECO:0000256" key="9">
    <source>
        <dbReference type="RuleBase" id="RU369079"/>
    </source>
</evidence>
<reference evidence="11 12" key="1">
    <citation type="submission" date="2018-09" db="EMBL/GenBank/DDBJ databases">
        <title>Genome comparison of Alicycliphilus sp. BQ1, a polyurethanolytic bacterium, with its closest phylogenetic relatives Alicycliphilus denitrificans BC and K601, unable to attack polyurethane.</title>
        <authorList>
            <person name="Loza-Tavera H."/>
            <person name="Lozano L."/>
            <person name="Cevallos M."/>
            <person name="Maya-Lucas O."/>
            <person name="Garcia-Mena J."/>
            <person name="Hernandez J."/>
        </authorList>
    </citation>
    <scope>NUCLEOTIDE SEQUENCE [LARGE SCALE GENOMIC DNA]</scope>
    <source>
        <strain evidence="11 12">BQ1</strain>
    </source>
</reference>
<dbReference type="Proteomes" id="UP000216225">
    <property type="component" value="Unassembled WGS sequence"/>
</dbReference>
<evidence type="ECO:0000259" key="10">
    <source>
        <dbReference type="Pfam" id="PF04290"/>
    </source>
</evidence>
<evidence type="ECO:0000256" key="6">
    <source>
        <dbReference type="ARBA" id="ARBA00022989"/>
    </source>
</evidence>
<evidence type="ECO:0000313" key="11">
    <source>
        <dbReference type="EMBL" id="RKJ96837.1"/>
    </source>
</evidence>
<dbReference type="GO" id="GO:0015740">
    <property type="term" value="P:C4-dicarboxylate transport"/>
    <property type="evidence" value="ECO:0007669"/>
    <property type="project" value="TreeGrafter"/>
</dbReference>
<evidence type="ECO:0000256" key="8">
    <source>
        <dbReference type="ARBA" id="ARBA00038436"/>
    </source>
</evidence>
<evidence type="ECO:0000256" key="1">
    <source>
        <dbReference type="ARBA" id="ARBA00004429"/>
    </source>
</evidence>
<evidence type="ECO:0000256" key="4">
    <source>
        <dbReference type="ARBA" id="ARBA00022519"/>
    </source>
</evidence>
<comment type="subunit">
    <text evidence="9">The complex comprises the extracytoplasmic solute receptor protein and the two transmembrane proteins.</text>
</comment>
<dbReference type="Pfam" id="PF04290">
    <property type="entry name" value="DctQ"/>
    <property type="match status" value="1"/>
</dbReference>
<organism evidence="11 12">
    <name type="scientific">Alicycliphilus denitrificans</name>
    <dbReference type="NCBI Taxonomy" id="179636"/>
    <lineage>
        <taxon>Bacteria</taxon>
        <taxon>Pseudomonadati</taxon>
        <taxon>Pseudomonadota</taxon>
        <taxon>Betaproteobacteria</taxon>
        <taxon>Burkholderiales</taxon>
        <taxon>Comamonadaceae</taxon>
        <taxon>Alicycliphilus</taxon>
    </lineage>
</organism>
<dbReference type="PANTHER" id="PTHR35011:SF2">
    <property type="entry name" value="2,3-DIKETO-L-GULONATE TRAP TRANSPORTER SMALL PERMEASE PROTEIN YIAM"/>
    <property type="match status" value="1"/>
</dbReference>
<keyword evidence="5 9" id="KW-0812">Transmembrane</keyword>
<dbReference type="InterPro" id="IPR055348">
    <property type="entry name" value="DctQ"/>
</dbReference>
<comment type="caution">
    <text evidence="11">The sequence shown here is derived from an EMBL/GenBank/DDBJ whole genome shotgun (WGS) entry which is preliminary data.</text>
</comment>
<keyword evidence="7 9" id="KW-0472">Membrane</keyword>
<dbReference type="GO" id="GO:0022857">
    <property type="term" value="F:transmembrane transporter activity"/>
    <property type="evidence" value="ECO:0007669"/>
    <property type="project" value="UniProtKB-UniRule"/>
</dbReference>
<dbReference type="AlphaFoldDB" id="A0A3R7ITA1"/>
<sequence>MNSLLRAVDTAIAWWCHAVLYVTMSVVFVILSVNVVLRYVAGTSLAWASELPELMFPWMIMAGVVLAAQHGSHIAVVLLTQRLGAARRWVLTAGALVVVALYLGLSWAAWPVFEIAADELTPIMQVPGSVSVGCLLLGFVMLTIVTLCRLPQIWSGQAHDEIGADA</sequence>
<keyword evidence="2 9" id="KW-0813">Transport</keyword>
<protein>
    <recommendedName>
        <fullName evidence="9">TRAP transporter small permease protein</fullName>
    </recommendedName>
</protein>
<name>A0A3R7ITA1_9BURK</name>
<gene>
    <name evidence="11" type="ORF">CE154_012560</name>
</gene>
<evidence type="ECO:0000313" key="12">
    <source>
        <dbReference type="Proteomes" id="UP000216225"/>
    </source>
</evidence>
<dbReference type="RefSeq" id="WP_094438379.1">
    <property type="nucleotide sequence ID" value="NZ_CP181370.1"/>
</dbReference>
<feature type="transmembrane region" description="Helical" evidence="9">
    <location>
        <begin position="12"/>
        <end position="36"/>
    </location>
</feature>
<comment type="similarity">
    <text evidence="8 9">Belongs to the TRAP transporter small permease family.</text>
</comment>
<feature type="transmembrane region" description="Helical" evidence="9">
    <location>
        <begin position="90"/>
        <end position="110"/>
    </location>
</feature>
<dbReference type="InterPro" id="IPR007387">
    <property type="entry name" value="TRAP_DctQ"/>
</dbReference>
<feature type="transmembrane region" description="Helical" evidence="9">
    <location>
        <begin position="130"/>
        <end position="150"/>
    </location>
</feature>
<evidence type="ECO:0000256" key="3">
    <source>
        <dbReference type="ARBA" id="ARBA00022475"/>
    </source>
</evidence>
<keyword evidence="3" id="KW-1003">Cell membrane</keyword>
<feature type="domain" description="Tripartite ATP-independent periplasmic transporters DctQ component" evidence="10">
    <location>
        <begin position="28"/>
        <end position="153"/>
    </location>
</feature>
<dbReference type="EMBL" id="NKDB02000002">
    <property type="protein sequence ID" value="RKJ96837.1"/>
    <property type="molecule type" value="Genomic_DNA"/>
</dbReference>